<reference evidence="2 3" key="1">
    <citation type="submission" date="2017-07" db="EMBL/GenBank/DDBJ databases">
        <title>Genome sequence of the Sordaria macrospora wild type strain R19027.</title>
        <authorList>
            <person name="Nowrousian M."/>
            <person name="Teichert I."/>
            <person name="Kueck U."/>
        </authorList>
    </citation>
    <scope>NUCLEOTIDE SEQUENCE [LARGE SCALE GENOMIC DNA]</scope>
    <source>
        <strain evidence="2 3">R19027</strain>
        <tissue evidence="2">Mycelium</tissue>
    </source>
</reference>
<evidence type="ECO:0000256" key="1">
    <source>
        <dbReference type="SAM" id="MobiDB-lite"/>
    </source>
</evidence>
<dbReference type="AlphaFoldDB" id="A0A8S8ZJZ7"/>
<dbReference type="Proteomes" id="UP000433876">
    <property type="component" value="Unassembled WGS sequence"/>
</dbReference>
<comment type="caution">
    <text evidence="2">The sequence shown here is derived from an EMBL/GenBank/DDBJ whole genome shotgun (WGS) entry which is preliminary data.</text>
</comment>
<accession>A0A8S8ZJZ7</accession>
<sequence>MPDACFQSHKRKYFSTYSSPLRQESPKRSRSDGTTTTTVSTAMANCNLNAAPVGAAIFDEPVSYLDLKAWIAEQEALPQPEPLTDIQKKAILDLKKSIVKTKQSFHLDHADWVSLLMRYRDAHAAEGCTVEFNDNHQNQVGKVGFMCFVSLSVTRDWEPILFPSKENGILVDDATGAPYVPHFTKKKDAKRYAAKCAIEWLMYQRYMPSDCQNVTFKAKSKPGNPQNGQSKQPPGVPVVVPLVITPQTTPTASVNTNGIVNGNGAVSAPVSIPSTPSSPANGESDSNDGSDGASLDPDAVSNSANSLAPYLAKPPPAPRRRKGTDNILDIDVHDDSISVHQRLAEMAKRLGMQVPHIIVEPIPDAQNMFRGQANFPIEAGQVPEHVGRVDSGFMGPATKEMVAEKVLEYLFEVERVRIAEFDSIIADEESH</sequence>
<evidence type="ECO:0000313" key="3">
    <source>
        <dbReference type="Proteomes" id="UP000433876"/>
    </source>
</evidence>
<feature type="region of interest" description="Disordered" evidence="1">
    <location>
        <begin position="217"/>
        <end position="237"/>
    </location>
</feature>
<name>A0A8S8ZJZ7_SORMA</name>
<feature type="compositionally biased region" description="Polar residues" evidence="1">
    <location>
        <begin position="272"/>
        <end position="289"/>
    </location>
</feature>
<evidence type="ECO:0000313" key="2">
    <source>
        <dbReference type="EMBL" id="KAA8628745.1"/>
    </source>
</evidence>
<organism evidence="2 3">
    <name type="scientific">Sordaria macrospora</name>
    <dbReference type="NCBI Taxonomy" id="5147"/>
    <lineage>
        <taxon>Eukaryota</taxon>
        <taxon>Fungi</taxon>
        <taxon>Dikarya</taxon>
        <taxon>Ascomycota</taxon>
        <taxon>Pezizomycotina</taxon>
        <taxon>Sordariomycetes</taxon>
        <taxon>Sordariomycetidae</taxon>
        <taxon>Sordariales</taxon>
        <taxon>Sordariaceae</taxon>
        <taxon>Sordaria</taxon>
    </lineage>
</organism>
<gene>
    <name evidence="2" type="ORF">SMACR_00075</name>
</gene>
<feature type="compositionally biased region" description="Polar residues" evidence="1">
    <location>
        <begin position="223"/>
        <end position="232"/>
    </location>
</feature>
<feature type="region of interest" description="Disordered" evidence="1">
    <location>
        <begin position="265"/>
        <end position="324"/>
    </location>
</feature>
<dbReference type="VEuPathDB" id="FungiDB:SMAC_00075"/>
<proteinExistence type="predicted"/>
<protein>
    <submittedName>
        <fullName evidence="2">Uncharacterized protein</fullName>
    </submittedName>
</protein>
<dbReference type="EMBL" id="NMPR01000165">
    <property type="protein sequence ID" value="KAA8628745.1"/>
    <property type="molecule type" value="Genomic_DNA"/>
</dbReference>